<dbReference type="InterPro" id="IPR001607">
    <property type="entry name" value="Znf_UBP"/>
</dbReference>
<evidence type="ECO:0000256" key="4">
    <source>
        <dbReference type="ARBA" id="ARBA00023027"/>
    </source>
</evidence>
<dbReference type="PANTHER" id="PTHR11085:SF1">
    <property type="entry name" value="NAD-DEPENDENT PROTEIN DEACETYLASE SIRTUIN-7"/>
    <property type="match status" value="1"/>
</dbReference>
<dbReference type="PROSITE" id="PS50305">
    <property type="entry name" value="SIRTUIN"/>
    <property type="match status" value="1"/>
</dbReference>
<dbReference type="AlphaFoldDB" id="A0A6U1UMB0"/>
<comment type="similarity">
    <text evidence="5">Belongs to the sirtuin family. Class IV subfamily.</text>
</comment>
<dbReference type="GO" id="GO:0008270">
    <property type="term" value="F:zinc ion binding"/>
    <property type="evidence" value="ECO:0007669"/>
    <property type="project" value="UniProtKB-KW"/>
</dbReference>
<dbReference type="Gene3D" id="3.30.40.10">
    <property type="entry name" value="Zinc/RING finger domain, C3HC4 (zinc finger)"/>
    <property type="match status" value="1"/>
</dbReference>
<protein>
    <recommendedName>
        <fullName evidence="13">UBP-type domain-containing protein</fullName>
    </recommendedName>
</protein>
<reference evidence="11" key="1">
    <citation type="submission" date="2021-01" db="EMBL/GenBank/DDBJ databases">
        <authorList>
            <person name="Corre E."/>
            <person name="Pelletier E."/>
            <person name="Niang G."/>
            <person name="Scheremetjew M."/>
            <person name="Finn R."/>
            <person name="Kale V."/>
            <person name="Holt S."/>
            <person name="Cochrane G."/>
            <person name="Meng A."/>
            <person name="Brown T."/>
            <person name="Cohen L."/>
        </authorList>
    </citation>
    <scope>NUCLEOTIDE SEQUENCE</scope>
    <source>
        <strain evidence="11">Grunow 1884</strain>
    </source>
</reference>
<organism evidence="11">
    <name type="scientific">Trieres chinensis</name>
    <name type="common">Marine centric diatom</name>
    <name type="synonym">Odontella sinensis</name>
    <dbReference type="NCBI Taxonomy" id="1514140"/>
    <lineage>
        <taxon>Eukaryota</taxon>
        <taxon>Sar</taxon>
        <taxon>Stramenopiles</taxon>
        <taxon>Ochrophyta</taxon>
        <taxon>Bacillariophyta</taxon>
        <taxon>Mediophyceae</taxon>
        <taxon>Biddulphiophycidae</taxon>
        <taxon>Eupodiscales</taxon>
        <taxon>Parodontellaceae</taxon>
        <taxon>Trieres</taxon>
    </lineage>
</organism>
<dbReference type="EMBL" id="HBGO01013743">
    <property type="protein sequence ID" value="CAD9334652.1"/>
    <property type="molecule type" value="Transcribed_RNA"/>
</dbReference>
<evidence type="ECO:0000256" key="8">
    <source>
        <dbReference type="SAM" id="MobiDB-lite"/>
    </source>
</evidence>
<comment type="caution">
    <text evidence="6">Lacks conserved residue(s) required for the propagation of feature annotation.</text>
</comment>
<evidence type="ECO:0000256" key="7">
    <source>
        <dbReference type="PROSITE-ProRule" id="PRU00502"/>
    </source>
</evidence>
<evidence type="ECO:0008006" key="13">
    <source>
        <dbReference type="Google" id="ProtNLM"/>
    </source>
</evidence>
<evidence type="ECO:0000313" key="12">
    <source>
        <dbReference type="EMBL" id="CAD9334652.1"/>
    </source>
</evidence>
<keyword evidence="4" id="KW-0520">NAD</keyword>
<keyword evidence="3" id="KW-0862">Zinc</keyword>
<dbReference type="InterPro" id="IPR026590">
    <property type="entry name" value="Ssirtuin_cat_dom"/>
</dbReference>
<dbReference type="GO" id="GO:0005634">
    <property type="term" value="C:nucleus"/>
    <property type="evidence" value="ECO:0007669"/>
    <property type="project" value="TreeGrafter"/>
</dbReference>
<evidence type="ECO:0000256" key="1">
    <source>
        <dbReference type="ARBA" id="ARBA00001947"/>
    </source>
</evidence>
<evidence type="ECO:0000256" key="6">
    <source>
        <dbReference type="PROSITE-ProRule" id="PRU00236"/>
    </source>
</evidence>
<dbReference type="PANTHER" id="PTHR11085">
    <property type="entry name" value="NAD-DEPENDENT PROTEIN DEACYLASE SIRTUIN-5, MITOCHONDRIAL-RELATED"/>
    <property type="match status" value="1"/>
</dbReference>
<evidence type="ECO:0000256" key="2">
    <source>
        <dbReference type="ARBA" id="ARBA00022723"/>
    </source>
</evidence>
<dbReference type="SUPFAM" id="SSF52467">
    <property type="entry name" value="DHS-like NAD/FAD-binding domain"/>
    <property type="match status" value="1"/>
</dbReference>
<feature type="domain" description="Deacetylase sirtuin-type" evidence="10">
    <location>
        <begin position="259"/>
        <end position="464"/>
    </location>
</feature>
<evidence type="ECO:0000256" key="5">
    <source>
        <dbReference type="ARBA" id="ARBA00038170"/>
    </source>
</evidence>
<dbReference type="GO" id="GO:0070403">
    <property type="term" value="F:NAD+ binding"/>
    <property type="evidence" value="ECO:0007669"/>
    <property type="project" value="TreeGrafter"/>
</dbReference>
<evidence type="ECO:0000313" key="11">
    <source>
        <dbReference type="EMBL" id="CAD9334650.1"/>
    </source>
</evidence>
<dbReference type="SUPFAM" id="SSF57850">
    <property type="entry name" value="RING/U-box"/>
    <property type="match status" value="1"/>
</dbReference>
<evidence type="ECO:0000259" key="9">
    <source>
        <dbReference type="PROSITE" id="PS50271"/>
    </source>
</evidence>
<accession>A0A6U1UMB0</accession>
<evidence type="ECO:0000256" key="3">
    <source>
        <dbReference type="ARBA" id="ARBA00022833"/>
    </source>
</evidence>
<dbReference type="Gene3D" id="3.40.50.1220">
    <property type="entry name" value="TPP-binding domain"/>
    <property type="match status" value="1"/>
</dbReference>
<dbReference type="SMART" id="SM00290">
    <property type="entry name" value="ZnF_UBP"/>
    <property type="match status" value="1"/>
</dbReference>
<comment type="cofactor">
    <cofactor evidence="1">
        <name>Zn(2+)</name>
        <dbReference type="ChEBI" id="CHEBI:29105"/>
    </cofactor>
</comment>
<proteinExistence type="inferred from homology"/>
<gene>
    <name evidence="11" type="ORF">OSIN01602_LOCUS7739</name>
    <name evidence="12" type="ORF">OSIN01602_LOCUS7740</name>
</gene>
<feature type="domain" description="UBP-type" evidence="9">
    <location>
        <begin position="59"/>
        <end position="187"/>
    </location>
</feature>
<sequence>METTEAEATIERLVTVFGFSPERSRRAVDAIGDKSDVQAAYNWLLDRGEEDRGGPVDVRICDHASAADDNPGSSLIDPSEIDADALKSPRCAGGCDTDEVWMCLGCGKVGCGRYVNGHGIGHFNKTLAAEEAALTVSEASKGKTALGHYAAIGLRDLSVWCYHCQSYVTSPRIERLVKRCEEIKFGEKKTGEGGMEVEKSDDESPALEKGGAMKDVPWKSMHGFMGSPDWDPPVIATVCDSEARPGYRTMRAHEYLDTQRTLRAKVALLASWIRKARSAVVYSGAGISTAAGIGDYASVADDSVARTGTKLKLLPMTASPTLSHCVVTQLHAAGLIHHWIQQNHDGLPQKAGFPQQHINEIHGAWYDVSNPVVPMSGTLRSDLMEWLLEWEQKADLCIAVGSSLCGMNADRVVTTTARKARSGAGFGSAIVSLQRTQLDDLASLRIFASCDDVFDLLASELGVRTGPIPIEIRDFPENDVFLNLPYSSQDGRRTEGEKMTLDLRIGKSVKVVNQPEWDSKRIGNVALVVGKNAEGDFLLNFDGRKTRTLGRWWLMHAMKGEIPRIPVLNLN</sequence>
<keyword evidence="2" id="KW-0479">Metal-binding</keyword>
<dbReference type="Pfam" id="PF02148">
    <property type="entry name" value="zf-UBP"/>
    <property type="match status" value="1"/>
</dbReference>
<feature type="region of interest" description="Disordered" evidence="8">
    <location>
        <begin position="191"/>
        <end position="211"/>
    </location>
</feature>
<name>A0A6U1UMB0_TRICV</name>
<dbReference type="PROSITE" id="PS50271">
    <property type="entry name" value="ZF_UBP"/>
    <property type="match status" value="1"/>
</dbReference>
<dbReference type="InterPro" id="IPR029035">
    <property type="entry name" value="DHS-like_NAD/FAD-binding_dom"/>
</dbReference>
<dbReference type="EMBL" id="HBGO01013742">
    <property type="protein sequence ID" value="CAD9334650.1"/>
    <property type="molecule type" value="Transcribed_RNA"/>
</dbReference>
<dbReference type="InterPro" id="IPR050134">
    <property type="entry name" value="NAD-dep_sirtuin_deacylases"/>
</dbReference>
<dbReference type="GO" id="GO:0017136">
    <property type="term" value="F:histone deacetylase activity, NAD-dependent"/>
    <property type="evidence" value="ECO:0007669"/>
    <property type="project" value="TreeGrafter"/>
</dbReference>
<keyword evidence="7" id="KW-0863">Zinc-finger</keyword>
<dbReference type="InterPro" id="IPR013083">
    <property type="entry name" value="Znf_RING/FYVE/PHD"/>
</dbReference>
<evidence type="ECO:0000259" key="10">
    <source>
        <dbReference type="PROSITE" id="PS50305"/>
    </source>
</evidence>